<protein>
    <submittedName>
        <fullName evidence="2">Uncharacterized protein</fullName>
    </submittedName>
</protein>
<gene>
    <name evidence="2" type="ORF">SLEP1_g457</name>
</gene>
<organism evidence="2 3">
    <name type="scientific">Rubroshorea leprosula</name>
    <dbReference type="NCBI Taxonomy" id="152421"/>
    <lineage>
        <taxon>Eukaryota</taxon>
        <taxon>Viridiplantae</taxon>
        <taxon>Streptophyta</taxon>
        <taxon>Embryophyta</taxon>
        <taxon>Tracheophyta</taxon>
        <taxon>Spermatophyta</taxon>
        <taxon>Magnoliopsida</taxon>
        <taxon>eudicotyledons</taxon>
        <taxon>Gunneridae</taxon>
        <taxon>Pentapetalae</taxon>
        <taxon>rosids</taxon>
        <taxon>malvids</taxon>
        <taxon>Malvales</taxon>
        <taxon>Dipterocarpaceae</taxon>
        <taxon>Rubroshorea</taxon>
    </lineage>
</organism>
<feature type="transmembrane region" description="Helical" evidence="1">
    <location>
        <begin position="36"/>
        <end position="54"/>
    </location>
</feature>
<proteinExistence type="predicted"/>
<keyword evidence="1" id="KW-1133">Transmembrane helix</keyword>
<keyword evidence="3" id="KW-1185">Reference proteome</keyword>
<evidence type="ECO:0000313" key="2">
    <source>
        <dbReference type="EMBL" id="GKU85840.1"/>
    </source>
</evidence>
<name>A0AAV5HLG8_9ROSI</name>
<dbReference type="Proteomes" id="UP001054252">
    <property type="component" value="Unassembled WGS sequence"/>
</dbReference>
<accession>A0AAV5HLG8</accession>
<comment type="caution">
    <text evidence="2">The sequence shown here is derived from an EMBL/GenBank/DDBJ whole genome shotgun (WGS) entry which is preliminary data.</text>
</comment>
<evidence type="ECO:0000313" key="3">
    <source>
        <dbReference type="Proteomes" id="UP001054252"/>
    </source>
</evidence>
<reference evidence="2 3" key="1">
    <citation type="journal article" date="2021" name="Commun. Biol.">
        <title>The genome of Shorea leprosula (Dipterocarpaceae) highlights the ecological relevance of drought in aseasonal tropical rainforests.</title>
        <authorList>
            <person name="Ng K.K.S."/>
            <person name="Kobayashi M.J."/>
            <person name="Fawcett J.A."/>
            <person name="Hatakeyama M."/>
            <person name="Paape T."/>
            <person name="Ng C.H."/>
            <person name="Ang C.C."/>
            <person name="Tnah L.H."/>
            <person name="Lee C.T."/>
            <person name="Nishiyama T."/>
            <person name="Sese J."/>
            <person name="O'Brien M.J."/>
            <person name="Copetti D."/>
            <person name="Mohd Noor M.I."/>
            <person name="Ong R.C."/>
            <person name="Putra M."/>
            <person name="Sireger I.Z."/>
            <person name="Indrioko S."/>
            <person name="Kosugi Y."/>
            <person name="Izuno A."/>
            <person name="Isagi Y."/>
            <person name="Lee S.L."/>
            <person name="Shimizu K.K."/>
        </authorList>
    </citation>
    <scope>NUCLEOTIDE SEQUENCE [LARGE SCALE GENOMIC DNA]</scope>
    <source>
        <strain evidence="2">214</strain>
    </source>
</reference>
<keyword evidence="1" id="KW-0472">Membrane</keyword>
<dbReference type="AlphaFoldDB" id="A0AAV5HLG8"/>
<keyword evidence="1" id="KW-0812">Transmembrane</keyword>
<sequence>MTSSLNMCKIVSRGGLRRSYAFYAGMEAKLMEQDEIPMINMLFACAGLCALEIWQDMFFSTWVKMVQKSAWL</sequence>
<dbReference type="EMBL" id="BPVZ01000001">
    <property type="protein sequence ID" value="GKU85840.1"/>
    <property type="molecule type" value="Genomic_DNA"/>
</dbReference>
<evidence type="ECO:0000256" key="1">
    <source>
        <dbReference type="SAM" id="Phobius"/>
    </source>
</evidence>